<dbReference type="Proteomes" id="UP000276133">
    <property type="component" value="Unassembled WGS sequence"/>
</dbReference>
<accession>A0A3M7RQ42</accession>
<proteinExistence type="predicted"/>
<protein>
    <submittedName>
        <fullName evidence="1">Uncharacterized protein</fullName>
    </submittedName>
</protein>
<dbReference type="EMBL" id="REGN01002896">
    <property type="protein sequence ID" value="RNA25599.1"/>
    <property type="molecule type" value="Genomic_DNA"/>
</dbReference>
<reference evidence="1 2" key="1">
    <citation type="journal article" date="2018" name="Sci. Rep.">
        <title>Genomic signatures of local adaptation to the degree of environmental predictability in rotifers.</title>
        <authorList>
            <person name="Franch-Gras L."/>
            <person name="Hahn C."/>
            <person name="Garcia-Roger E.M."/>
            <person name="Carmona M.J."/>
            <person name="Serra M."/>
            <person name="Gomez A."/>
        </authorList>
    </citation>
    <scope>NUCLEOTIDE SEQUENCE [LARGE SCALE GENOMIC DNA]</scope>
    <source>
        <strain evidence="1">HYR1</strain>
    </source>
</reference>
<gene>
    <name evidence="1" type="ORF">BpHYR1_035641</name>
</gene>
<sequence>MISLVVFYFIYSYSGDLITVFYEKLQEHISIIFNHRIIQEIKQNLASLNCIISRLIANLKESQIIIKDRKKYQDKIVIGKKFSSK</sequence>
<comment type="caution">
    <text evidence="1">The sequence shown here is derived from an EMBL/GenBank/DDBJ whole genome shotgun (WGS) entry which is preliminary data.</text>
</comment>
<keyword evidence="2" id="KW-1185">Reference proteome</keyword>
<evidence type="ECO:0000313" key="1">
    <source>
        <dbReference type="EMBL" id="RNA25599.1"/>
    </source>
</evidence>
<organism evidence="1 2">
    <name type="scientific">Brachionus plicatilis</name>
    <name type="common">Marine rotifer</name>
    <name type="synonym">Brachionus muelleri</name>
    <dbReference type="NCBI Taxonomy" id="10195"/>
    <lineage>
        <taxon>Eukaryota</taxon>
        <taxon>Metazoa</taxon>
        <taxon>Spiralia</taxon>
        <taxon>Gnathifera</taxon>
        <taxon>Rotifera</taxon>
        <taxon>Eurotatoria</taxon>
        <taxon>Monogononta</taxon>
        <taxon>Pseudotrocha</taxon>
        <taxon>Ploima</taxon>
        <taxon>Brachionidae</taxon>
        <taxon>Brachionus</taxon>
    </lineage>
</organism>
<evidence type="ECO:0000313" key="2">
    <source>
        <dbReference type="Proteomes" id="UP000276133"/>
    </source>
</evidence>
<name>A0A3M7RQ42_BRAPC</name>
<dbReference type="AlphaFoldDB" id="A0A3M7RQ42"/>